<feature type="compositionally biased region" description="Polar residues" evidence="3">
    <location>
        <begin position="615"/>
        <end position="625"/>
    </location>
</feature>
<evidence type="ECO:0000313" key="4">
    <source>
        <dbReference type="EMBL" id="KAF0040349.1"/>
    </source>
</evidence>
<feature type="region of interest" description="Disordered" evidence="3">
    <location>
        <begin position="73"/>
        <end position="144"/>
    </location>
</feature>
<feature type="region of interest" description="Disordered" evidence="3">
    <location>
        <begin position="1204"/>
        <end position="1234"/>
    </location>
</feature>
<reference evidence="4 5" key="1">
    <citation type="submission" date="2019-06" db="EMBL/GenBank/DDBJ databases">
        <title>Draft genomes of female and male turbot (Scophthalmus maximus).</title>
        <authorList>
            <person name="Xu H."/>
            <person name="Xu X.-W."/>
            <person name="Shao C."/>
            <person name="Chen S."/>
        </authorList>
    </citation>
    <scope>NUCLEOTIDE SEQUENCE [LARGE SCALE GENOMIC DNA]</scope>
    <source>
        <strain evidence="4">Ysfricsl-2016a</strain>
        <tissue evidence="4">Blood</tissue>
    </source>
</reference>
<dbReference type="PANTHER" id="PTHR46652:SF7">
    <property type="entry name" value="LEUCINE-RICH REPEAT AND IQ DOMAIN-CONTAINING PROTEIN 1"/>
    <property type="match status" value="1"/>
</dbReference>
<evidence type="ECO:0000256" key="2">
    <source>
        <dbReference type="ARBA" id="ARBA00022737"/>
    </source>
</evidence>
<organism evidence="4 5">
    <name type="scientific">Scophthalmus maximus</name>
    <name type="common">Turbot</name>
    <name type="synonym">Psetta maxima</name>
    <dbReference type="NCBI Taxonomy" id="52904"/>
    <lineage>
        <taxon>Eukaryota</taxon>
        <taxon>Metazoa</taxon>
        <taxon>Chordata</taxon>
        <taxon>Craniata</taxon>
        <taxon>Vertebrata</taxon>
        <taxon>Euteleostomi</taxon>
        <taxon>Actinopterygii</taxon>
        <taxon>Neopterygii</taxon>
        <taxon>Teleostei</taxon>
        <taxon>Neoteleostei</taxon>
        <taxon>Acanthomorphata</taxon>
        <taxon>Carangaria</taxon>
        <taxon>Pleuronectiformes</taxon>
        <taxon>Pleuronectoidei</taxon>
        <taxon>Scophthalmidae</taxon>
        <taxon>Scophthalmus</taxon>
    </lineage>
</organism>
<proteinExistence type="predicted"/>
<feature type="region of interest" description="Disordered" evidence="3">
    <location>
        <begin position="20"/>
        <end position="45"/>
    </location>
</feature>
<dbReference type="InterPro" id="IPR001611">
    <property type="entry name" value="Leu-rich_rpt"/>
</dbReference>
<protein>
    <recommendedName>
        <fullName evidence="6">Leucine-rich repeat and IQ domain-containing protein 1</fullName>
    </recommendedName>
</protein>
<dbReference type="InterPro" id="IPR050836">
    <property type="entry name" value="SDS22/Internalin_LRR"/>
</dbReference>
<dbReference type="Gene3D" id="3.80.10.10">
    <property type="entry name" value="Ribonuclease Inhibitor"/>
    <property type="match status" value="2"/>
</dbReference>
<dbReference type="InterPro" id="IPR000048">
    <property type="entry name" value="IQ_motif_EF-hand-BS"/>
</dbReference>
<feature type="compositionally biased region" description="Pro residues" evidence="3">
    <location>
        <begin position="1294"/>
        <end position="1309"/>
    </location>
</feature>
<feature type="compositionally biased region" description="Basic and acidic residues" evidence="3">
    <location>
        <begin position="266"/>
        <end position="355"/>
    </location>
</feature>
<feature type="region of interest" description="Disordered" evidence="3">
    <location>
        <begin position="180"/>
        <end position="625"/>
    </location>
</feature>
<dbReference type="InterPro" id="IPR032675">
    <property type="entry name" value="LRR_dom_sf"/>
</dbReference>
<feature type="compositionally biased region" description="Low complexity" evidence="3">
    <location>
        <begin position="1509"/>
        <end position="1521"/>
    </location>
</feature>
<feature type="compositionally biased region" description="Basic and acidic residues" evidence="3">
    <location>
        <begin position="1217"/>
        <end position="1227"/>
    </location>
</feature>
<feature type="region of interest" description="Disordered" evidence="3">
    <location>
        <begin position="1141"/>
        <end position="1186"/>
    </location>
</feature>
<feature type="region of interest" description="Disordered" evidence="3">
    <location>
        <begin position="1509"/>
        <end position="1582"/>
    </location>
</feature>
<feature type="compositionally biased region" description="Basic and acidic residues" evidence="3">
    <location>
        <begin position="516"/>
        <end position="585"/>
    </location>
</feature>
<dbReference type="PROSITE" id="PS51450">
    <property type="entry name" value="LRR"/>
    <property type="match status" value="3"/>
</dbReference>
<feature type="compositionally biased region" description="Basic residues" evidence="3">
    <location>
        <begin position="685"/>
        <end position="695"/>
    </location>
</feature>
<dbReference type="Pfam" id="PF13855">
    <property type="entry name" value="LRR_8"/>
    <property type="match status" value="1"/>
</dbReference>
<feature type="compositionally biased region" description="Polar residues" evidence="3">
    <location>
        <begin position="1150"/>
        <end position="1162"/>
    </location>
</feature>
<dbReference type="PROSITE" id="PS50096">
    <property type="entry name" value="IQ"/>
    <property type="match status" value="1"/>
</dbReference>
<feature type="compositionally biased region" description="Low complexity" evidence="3">
    <location>
        <begin position="1008"/>
        <end position="1022"/>
    </location>
</feature>
<name>A0A6A4T657_SCOMX</name>
<keyword evidence="2" id="KW-0677">Repeat</keyword>
<evidence type="ECO:0000313" key="5">
    <source>
        <dbReference type="Proteomes" id="UP000438429"/>
    </source>
</evidence>
<comment type="caution">
    <text evidence="4">The sequence shown here is derived from an EMBL/GenBank/DDBJ whole genome shotgun (WGS) entry which is preliminary data.</text>
</comment>
<accession>A0A6A4T657</accession>
<dbReference type="Proteomes" id="UP000438429">
    <property type="component" value="Unassembled WGS sequence"/>
</dbReference>
<feature type="compositionally biased region" description="Basic and acidic residues" evidence="3">
    <location>
        <begin position="363"/>
        <end position="451"/>
    </location>
</feature>
<evidence type="ECO:0000256" key="3">
    <source>
        <dbReference type="SAM" id="MobiDB-lite"/>
    </source>
</evidence>
<evidence type="ECO:0000256" key="1">
    <source>
        <dbReference type="ARBA" id="ARBA00022614"/>
    </source>
</evidence>
<feature type="compositionally biased region" description="Basic and acidic residues" evidence="3">
    <location>
        <begin position="81"/>
        <end position="144"/>
    </location>
</feature>
<dbReference type="PANTHER" id="PTHR46652">
    <property type="entry name" value="LEUCINE-RICH REPEAT AND IQ DOMAIN-CONTAINING PROTEIN 1-RELATED"/>
    <property type="match status" value="1"/>
</dbReference>
<evidence type="ECO:0008006" key="6">
    <source>
        <dbReference type="Google" id="ProtNLM"/>
    </source>
</evidence>
<sequence>MTDASELCETSMRELNGVVVSDTGETEEEREQGSLAWPEETVSDDIPPSLLSYFETSKSRAAVCEQFILAELEDEAETDEYMGREGNQELEARTVKRSAREEEMKRSSESQRERRERRHREETKTEERRRQMQRDFQEELNKLMEAEKRHQREVELMGMRAQEKIEQEFLLQQELISNLQERVKEERRRREEEEQKRMKEEGEKKRKEEEEKKKKEVEDRRKKEEEAIKREMERKKVQEEMRRRKEDEEKRKIEEVKLREKHRRKKEEEQRKREEEEKRRKEEKERAKKEEETNKIQEDMRKKEEERKRKEIRLKEEETRRQMEEEERKRKETEEKIKERENSRESEGEKVEIRKMKQITAKKTMEEERGRKNAEEIGLKEEIRMKEKEDRRDSAEEDERRAEEARITEELEVRVNEEEMRKREEERISEEETRRLEVETLMKRQEEENGETRLMPLEEEEKRLSMEGRDKRKEEEKRTQGEEQRKWREEEMRRRREEKTNIQKEMMDWDEVCEADDGKAEHQREDAKRNIVAEEAVRKNPGEDSQTEERKVKEEEERNHIRGRDTEEDGRLDVREKKRGSHNESESTENTGHSPTSQLESGSAPNQPSPGPATGESTATCSHTPQQLHPNNATCGDAQGAEVTPCTLSASSPACLPERTEQRRLRWMKECIPWSKPSPQNKSMQRGRGRGRRGPSRAAGAGGLPPLCPQTLLQSAGLKSLQEVTTVTLEDLPGCSLVTLAQCARLRSLTLRRCGLRSLEGVNQLPQLCHIDVQENDISFVDCENMSSLRVLRLGHNKLTSIHGLSGADNLDVLDLSHNCISRIAGLESVRRLQWLSLDHNQLISTKGLREIYTLLHLDCSHNHLAGVEGLENSALLHTLDLRSNSLTEPPSLDNHVLLRELQLDDNSISSLQGLALCWLPLMHRLSAAQNRITFLPSMSDFVSLASLDLQFNCMSELHNVCESAEGCQFLREVHLTGNPLQQESGWRSTLQKAVAGLRAIDGEETDSSPSAPAARRGGSSSGSFLTFCQAQLEQTRDLQRRQRMELSNASSPLDAVKSSCRHFSETLKLAVDQRFAHEYGDTVVSAGQATLEETVNMDGASAEKLAEHSEMKSAERVPPVFPNGVSVHCSSWNLEEKSPAESGLDTFDSVGSIQKTGPHSLSTKEESTSSHLEMSPVSDHQDLDPRSTAAVVIQRRWRKYRQKCGNISSPPTAEEEGGRGGDKGKPESTPSCVDRSAVGQVYAATIIQAFWRGSALRRRLASALAAVTSSDSGEDGAFEEVDLDGFDFDEPPGLLPDPPQYTLPPTPLLRPKQAWVAGEQMDSSGQSVSPDSSNRSKSASASVLSGLSARSEQILEEWGFSDSNTALLMLKRAQKMGSKKPQQRKHRDPVKCATLTCFGSGGEDSCCHFTTDLRKAFQDAVPYFPTKMAFRPNKKEVFKAELGLQPEERTEQVKRERAQQWLRAQSDRGSESGERFLPEISSVILNGGRVQLVADPGYTERLHHASGLWAGSSSSSSSAAQPSEERNDPHRNSVGRARMDVSSPELVKSAPSKKERISFRDNPVQLSGGWGGGRKRDNVYK</sequence>
<dbReference type="CDD" id="cd23767">
    <property type="entry name" value="IQCD"/>
    <property type="match status" value="1"/>
</dbReference>
<feature type="compositionally biased region" description="Basic and acidic residues" evidence="3">
    <location>
        <begin position="181"/>
        <end position="258"/>
    </location>
</feature>
<dbReference type="Pfam" id="PF00612">
    <property type="entry name" value="IQ"/>
    <property type="match status" value="2"/>
</dbReference>
<feature type="region of interest" description="Disordered" evidence="3">
    <location>
        <begin position="1284"/>
        <end position="1340"/>
    </location>
</feature>
<feature type="compositionally biased region" description="Polar residues" evidence="3">
    <location>
        <begin position="588"/>
        <end position="606"/>
    </location>
</feature>
<feature type="region of interest" description="Disordered" evidence="3">
    <location>
        <begin position="671"/>
        <end position="704"/>
    </location>
</feature>
<feature type="compositionally biased region" description="Low complexity" evidence="3">
    <location>
        <begin position="1324"/>
        <end position="1340"/>
    </location>
</feature>
<gene>
    <name evidence="4" type="ORF">F2P81_006247</name>
</gene>
<feature type="region of interest" description="Disordered" evidence="3">
    <location>
        <begin position="1002"/>
        <end position="1022"/>
    </location>
</feature>
<dbReference type="EMBL" id="VEVO01000006">
    <property type="protein sequence ID" value="KAF0040349.1"/>
    <property type="molecule type" value="Genomic_DNA"/>
</dbReference>
<keyword evidence="1" id="KW-0433">Leucine-rich repeat</keyword>
<dbReference type="SUPFAM" id="SSF52058">
    <property type="entry name" value="L domain-like"/>
    <property type="match status" value="1"/>
</dbReference>
<dbReference type="SMART" id="SM00365">
    <property type="entry name" value="LRR_SD22"/>
    <property type="match status" value="3"/>
</dbReference>
<feature type="compositionally biased region" description="Basic and acidic residues" evidence="3">
    <location>
        <begin position="460"/>
        <end position="507"/>
    </location>
</feature>